<comment type="caution">
    <text evidence="2">The sequence shown here is derived from an EMBL/GenBank/DDBJ whole genome shotgun (WGS) entry which is preliminary data.</text>
</comment>
<gene>
    <name evidence="2" type="ORF">ACFOJE_19950</name>
</gene>
<sequence length="50" mass="5328">MTDPDDPHKDGLTPPDYDEYGDVPDSGADAEEEDDETSEVPHSPGESPLG</sequence>
<name>A0ABV7B135_9GAMM</name>
<reference evidence="3" key="1">
    <citation type="journal article" date="2019" name="Int. J. Syst. Evol. Microbiol.">
        <title>The Global Catalogue of Microorganisms (GCM) 10K type strain sequencing project: providing services to taxonomists for standard genome sequencing and annotation.</title>
        <authorList>
            <consortium name="The Broad Institute Genomics Platform"/>
            <consortium name="The Broad Institute Genome Sequencing Center for Infectious Disease"/>
            <person name="Wu L."/>
            <person name="Ma J."/>
        </authorList>
    </citation>
    <scope>NUCLEOTIDE SEQUENCE [LARGE SCALE GENOMIC DNA]</scope>
    <source>
        <strain evidence="3">KCTC 62195</strain>
    </source>
</reference>
<evidence type="ECO:0000313" key="3">
    <source>
        <dbReference type="Proteomes" id="UP001595457"/>
    </source>
</evidence>
<protein>
    <submittedName>
        <fullName evidence="2">Uncharacterized protein</fullName>
    </submittedName>
</protein>
<proteinExistence type="predicted"/>
<dbReference type="Proteomes" id="UP001595457">
    <property type="component" value="Unassembled WGS sequence"/>
</dbReference>
<accession>A0ABV7B135</accession>
<evidence type="ECO:0000313" key="2">
    <source>
        <dbReference type="EMBL" id="MFC2974472.1"/>
    </source>
</evidence>
<organism evidence="2 3">
    <name type="scientific">Azotobacter bryophylli</name>
    <dbReference type="NCBI Taxonomy" id="1986537"/>
    <lineage>
        <taxon>Bacteria</taxon>
        <taxon>Pseudomonadati</taxon>
        <taxon>Pseudomonadota</taxon>
        <taxon>Gammaproteobacteria</taxon>
        <taxon>Pseudomonadales</taxon>
        <taxon>Pseudomonadaceae</taxon>
        <taxon>Azotobacter</taxon>
    </lineage>
</organism>
<feature type="region of interest" description="Disordered" evidence="1">
    <location>
        <begin position="1"/>
        <end position="50"/>
    </location>
</feature>
<keyword evidence="3" id="KW-1185">Reference proteome</keyword>
<feature type="compositionally biased region" description="Acidic residues" evidence="1">
    <location>
        <begin position="16"/>
        <end position="38"/>
    </location>
</feature>
<dbReference type="RefSeq" id="WP_377816702.1">
    <property type="nucleotide sequence ID" value="NZ_JBHRSJ010000035.1"/>
</dbReference>
<dbReference type="EMBL" id="JBHRSJ010000035">
    <property type="protein sequence ID" value="MFC2974472.1"/>
    <property type="molecule type" value="Genomic_DNA"/>
</dbReference>
<evidence type="ECO:0000256" key="1">
    <source>
        <dbReference type="SAM" id="MobiDB-lite"/>
    </source>
</evidence>
<feature type="compositionally biased region" description="Basic and acidic residues" evidence="1">
    <location>
        <begin position="1"/>
        <end position="11"/>
    </location>
</feature>